<evidence type="ECO:0000313" key="2">
    <source>
        <dbReference type="EMBL" id="VTS02219.1"/>
    </source>
</evidence>
<feature type="signal peptide" evidence="1">
    <location>
        <begin position="1"/>
        <end position="22"/>
    </location>
</feature>
<protein>
    <recommendedName>
        <fullName evidence="4">PEP-CTERM protein-sorting domain-containing protein</fullName>
    </recommendedName>
</protein>
<dbReference type="NCBIfam" id="TIGR02595">
    <property type="entry name" value="PEP_CTERM"/>
    <property type="match status" value="1"/>
</dbReference>
<dbReference type="KEGG" id="gms:SOIL9_75890"/>
<keyword evidence="3" id="KW-1185">Reference proteome</keyword>
<evidence type="ECO:0000313" key="3">
    <source>
        <dbReference type="Proteomes" id="UP000464178"/>
    </source>
</evidence>
<evidence type="ECO:0008006" key="4">
    <source>
        <dbReference type="Google" id="ProtNLM"/>
    </source>
</evidence>
<sequence>MRVRGFAFVLFGLFCAPALCSAGPIEFQLTPTNLQVQPGTPAISAALYSLEPSGACNTFDPITGAPTVVPLVGYDPTRLAQPAPIDIHSDGTTHWNNDGYFRVDYCLTDVASGESAEFSAWGRAHMYNVYDNGQWSGTTYFWFGGVQKVTLGGNDYTLWGPGSQGQYTSELPALSVWVGPNVPATLSPEPGTLALFALGLAPLGLRRLRRIW</sequence>
<reference evidence="2 3" key="1">
    <citation type="submission" date="2019-05" db="EMBL/GenBank/DDBJ databases">
        <authorList>
            <consortium name="Science for Life Laboratories"/>
        </authorList>
    </citation>
    <scope>NUCLEOTIDE SEQUENCE [LARGE SCALE GENOMIC DNA]</scope>
    <source>
        <strain evidence="2">Soil9</strain>
    </source>
</reference>
<accession>A0A6P2DJE4</accession>
<feature type="chain" id="PRO_5027093090" description="PEP-CTERM protein-sorting domain-containing protein" evidence="1">
    <location>
        <begin position="23"/>
        <end position="212"/>
    </location>
</feature>
<dbReference type="InterPro" id="IPR013424">
    <property type="entry name" value="Ice-binding_C"/>
</dbReference>
<name>A0A6P2DJE4_9BACT</name>
<dbReference type="Proteomes" id="UP000464178">
    <property type="component" value="Chromosome"/>
</dbReference>
<keyword evidence="1" id="KW-0732">Signal</keyword>
<gene>
    <name evidence="2" type="ORF">SOIL9_75890</name>
</gene>
<proteinExistence type="predicted"/>
<dbReference type="RefSeq" id="WP_162672680.1">
    <property type="nucleotide sequence ID" value="NZ_LR593886.1"/>
</dbReference>
<organism evidence="2 3">
    <name type="scientific">Gemmata massiliana</name>
    <dbReference type="NCBI Taxonomy" id="1210884"/>
    <lineage>
        <taxon>Bacteria</taxon>
        <taxon>Pseudomonadati</taxon>
        <taxon>Planctomycetota</taxon>
        <taxon>Planctomycetia</taxon>
        <taxon>Gemmatales</taxon>
        <taxon>Gemmataceae</taxon>
        <taxon>Gemmata</taxon>
    </lineage>
</organism>
<dbReference type="AlphaFoldDB" id="A0A6P2DJE4"/>
<dbReference type="EMBL" id="LR593886">
    <property type="protein sequence ID" value="VTS02219.1"/>
    <property type="molecule type" value="Genomic_DNA"/>
</dbReference>
<evidence type="ECO:0000256" key="1">
    <source>
        <dbReference type="SAM" id="SignalP"/>
    </source>
</evidence>